<dbReference type="InterPro" id="IPR016047">
    <property type="entry name" value="M23ase_b-sheet_dom"/>
</dbReference>
<evidence type="ECO:0000313" key="5">
    <source>
        <dbReference type="EMBL" id="KGF51692.1"/>
    </source>
</evidence>
<feature type="coiled-coil region" evidence="1">
    <location>
        <begin position="186"/>
        <end position="213"/>
    </location>
</feature>
<feature type="region of interest" description="Disordered" evidence="2">
    <location>
        <begin position="491"/>
        <end position="515"/>
    </location>
</feature>
<evidence type="ECO:0000313" key="6">
    <source>
        <dbReference type="Proteomes" id="UP000029614"/>
    </source>
</evidence>
<organism evidence="5 6">
    <name type="scientific">Prevotella amnii DNF00058</name>
    <dbReference type="NCBI Taxonomy" id="1401066"/>
    <lineage>
        <taxon>Bacteria</taxon>
        <taxon>Pseudomonadati</taxon>
        <taxon>Bacteroidota</taxon>
        <taxon>Bacteroidia</taxon>
        <taxon>Bacteroidales</taxon>
        <taxon>Prevotellaceae</taxon>
        <taxon>Prevotella</taxon>
    </lineage>
</organism>
<dbReference type="Pfam" id="PF01551">
    <property type="entry name" value="Peptidase_M23"/>
    <property type="match status" value="1"/>
</dbReference>
<dbReference type="Gene3D" id="2.70.70.10">
    <property type="entry name" value="Glucose Permease (Domain IIA)"/>
    <property type="match status" value="1"/>
</dbReference>
<dbReference type="EMBL" id="JRNU01000026">
    <property type="protein sequence ID" value="KGF51692.1"/>
    <property type="molecule type" value="Genomic_DNA"/>
</dbReference>
<keyword evidence="6" id="KW-1185">Reference proteome</keyword>
<feature type="region of interest" description="Disordered" evidence="2">
    <location>
        <begin position="81"/>
        <end position="116"/>
    </location>
</feature>
<proteinExistence type="predicted"/>
<dbReference type="InterPro" id="IPR011055">
    <property type="entry name" value="Dup_hybrid_motif"/>
</dbReference>
<feature type="compositionally biased region" description="Basic and acidic residues" evidence="2">
    <location>
        <begin position="491"/>
        <end position="512"/>
    </location>
</feature>
<gene>
    <name evidence="5" type="ORF">HMPREF9302_06445</name>
</gene>
<reference evidence="5 6" key="1">
    <citation type="submission" date="2014-07" db="EMBL/GenBank/DDBJ databases">
        <authorList>
            <person name="McCorrison J."/>
            <person name="Sanka R."/>
            <person name="Torralba M."/>
            <person name="Gillis M."/>
            <person name="Haft D.H."/>
            <person name="Methe B."/>
            <person name="Sutton G."/>
            <person name="Nelson K.E."/>
        </authorList>
    </citation>
    <scope>NUCLEOTIDE SEQUENCE [LARGE SCALE GENOMIC DNA]</scope>
    <source>
        <strain evidence="5 6">DNF00058</strain>
    </source>
</reference>
<protein>
    <submittedName>
        <fullName evidence="5">Peptidase M23</fullName>
    </submittedName>
</protein>
<feature type="region of interest" description="Disordered" evidence="2">
    <location>
        <begin position="409"/>
        <end position="476"/>
    </location>
</feature>
<sequence length="657" mass="73715">MKRFSISIIFLTLSLIALFAQKTHTQIKQKTTNETSQKTQKKAIKKIPAAPKPTIEKLHNTEKKVKNIAKKTTNITLRAISKKPAEQHSSLKAKPTSNHLKGKAAKKEKQNISHEKGKKANIRYITTSAIKDLREKNQAIQKEIQENELQVKKKQKDVDQRLQKIMLLDTEIGQQQKTIDQIATDVKGINGNIEVLKGQLKSLQTQLTERRKKFILSMRYMARHRSIQDKIMFIFSAKSLSQMYRRLRFVREYASYQRAQGELLKAKQAQVDNKHIQLKQVRVQKYTLLYKDRQAHAQMQSKRLEQQQVVNSLKKDQQTLQTVIAQRRKTQQTINAQIDKLVAIEIQKARIRAQAEARAQAAARAAAAKKRAEDMARKREAAIKAAQENARRVAEAKAREAKAKAMAEAAARAAEKERREAAEKAEKARQEAEKARQAALQEASARREAARKKAEDAERKAKEAQQRAEEKAAAEKALAYQQAREAEANRIAAERKAAADKQRAAREAEAARKANTADNNLTNADRAMTGSFANNRGRLPMPMAGKIVTHFGQYNVAGMSNIRLNSNGINIKGAAGSPVRSVFMGEVSGIFNAGGSTIVMVRHGIYISVYCNLANVSVHRGQNVGTGQTLGTVNSTGVLHFQLRKETAKLNPEQWIR</sequence>
<dbReference type="RefSeq" id="WP_036855779.1">
    <property type="nucleotide sequence ID" value="NZ_JRNU01000026.1"/>
</dbReference>
<dbReference type="CDD" id="cd12797">
    <property type="entry name" value="M23_peptidase"/>
    <property type="match status" value="1"/>
</dbReference>
<comment type="caution">
    <text evidence="5">The sequence shown here is derived from an EMBL/GenBank/DDBJ whole genome shotgun (WGS) entry which is preliminary data.</text>
</comment>
<feature type="chain" id="PRO_5001916792" evidence="3">
    <location>
        <begin position="20"/>
        <end position="657"/>
    </location>
</feature>
<dbReference type="OrthoDB" id="9815884at2"/>
<accession>A0A096C9U9</accession>
<feature type="compositionally biased region" description="Basic and acidic residues" evidence="2">
    <location>
        <begin position="105"/>
        <end position="115"/>
    </location>
</feature>
<evidence type="ECO:0000256" key="2">
    <source>
        <dbReference type="SAM" id="MobiDB-lite"/>
    </source>
</evidence>
<feature type="domain" description="M23ase beta-sheet core" evidence="4">
    <location>
        <begin position="566"/>
        <end position="652"/>
    </location>
</feature>
<feature type="coiled-coil region" evidence="1">
    <location>
        <begin position="130"/>
        <end position="157"/>
    </location>
</feature>
<feature type="compositionally biased region" description="Basic and acidic residues" evidence="2">
    <location>
        <begin position="413"/>
        <end position="436"/>
    </location>
</feature>
<feature type="signal peptide" evidence="3">
    <location>
        <begin position="1"/>
        <end position="19"/>
    </location>
</feature>
<evidence type="ECO:0000256" key="3">
    <source>
        <dbReference type="SAM" id="SignalP"/>
    </source>
</evidence>
<dbReference type="AlphaFoldDB" id="A0A096C9U9"/>
<keyword evidence="3" id="KW-0732">Signal</keyword>
<feature type="compositionally biased region" description="Basic and acidic residues" evidence="2">
    <location>
        <begin position="444"/>
        <end position="474"/>
    </location>
</feature>
<dbReference type="Gene3D" id="6.10.250.3150">
    <property type="match status" value="1"/>
</dbReference>
<keyword evidence="1" id="KW-0175">Coiled coil</keyword>
<feature type="region of interest" description="Disordered" evidence="2">
    <location>
        <begin position="26"/>
        <end position="45"/>
    </location>
</feature>
<dbReference type="SUPFAM" id="SSF51261">
    <property type="entry name" value="Duplicated hybrid motif"/>
    <property type="match status" value="1"/>
</dbReference>
<evidence type="ECO:0000256" key="1">
    <source>
        <dbReference type="SAM" id="Coils"/>
    </source>
</evidence>
<dbReference type="Proteomes" id="UP000029614">
    <property type="component" value="Unassembled WGS sequence"/>
</dbReference>
<feature type="compositionally biased region" description="Polar residues" evidence="2">
    <location>
        <begin position="87"/>
        <end position="99"/>
    </location>
</feature>
<evidence type="ECO:0000259" key="4">
    <source>
        <dbReference type="Pfam" id="PF01551"/>
    </source>
</evidence>
<name>A0A096C9U9_9BACT</name>